<feature type="domain" description="Thiamine-binding protein" evidence="2">
    <location>
        <begin position="7"/>
        <end position="94"/>
    </location>
</feature>
<dbReference type="PANTHER" id="PTHR33777:SF1">
    <property type="entry name" value="UPF0045 PROTEIN ECM15"/>
    <property type="match status" value="1"/>
</dbReference>
<accession>A0A0U1QT17</accession>
<sequence>MPISNVGLQILPFSKEKDTYGLVDEAIKVIQDSGVKYEVTALETILEGELDELLDVVKKTVYATVEAGADEVAAEVKIHFRPQGTSIEEKVGKYRKSNQ</sequence>
<dbReference type="InterPro" id="IPR051614">
    <property type="entry name" value="UPF0045_domain"/>
</dbReference>
<dbReference type="Pfam" id="PF01910">
    <property type="entry name" value="Thiamine_BP"/>
    <property type="match status" value="1"/>
</dbReference>
<evidence type="ECO:0000313" key="3">
    <source>
        <dbReference type="EMBL" id="KLI03931.1"/>
    </source>
</evidence>
<organism evidence="3 4">
    <name type="scientific">Sporolactobacillus inulinus CASD</name>
    <dbReference type="NCBI Taxonomy" id="1069536"/>
    <lineage>
        <taxon>Bacteria</taxon>
        <taxon>Bacillati</taxon>
        <taxon>Bacillota</taxon>
        <taxon>Bacilli</taxon>
        <taxon>Bacillales</taxon>
        <taxon>Sporolactobacillaceae</taxon>
        <taxon>Sporolactobacillus</taxon>
    </lineage>
</organism>
<comment type="similarity">
    <text evidence="1">Belongs to the UPF0045 family.</text>
</comment>
<dbReference type="InterPro" id="IPR029756">
    <property type="entry name" value="MTH1187/YkoF-like"/>
</dbReference>
<dbReference type="Proteomes" id="UP000035553">
    <property type="component" value="Unassembled WGS sequence"/>
</dbReference>
<dbReference type="GO" id="GO:0005829">
    <property type="term" value="C:cytosol"/>
    <property type="evidence" value="ECO:0007669"/>
    <property type="project" value="TreeGrafter"/>
</dbReference>
<name>A0A0U1QT17_9BACL</name>
<evidence type="ECO:0000259" key="2">
    <source>
        <dbReference type="Pfam" id="PF01910"/>
    </source>
</evidence>
<dbReference type="Gene3D" id="3.30.70.930">
    <property type="match status" value="1"/>
</dbReference>
<dbReference type="AlphaFoldDB" id="A0A0U1QT17"/>
<dbReference type="InterPro" id="IPR002767">
    <property type="entry name" value="Thiamine_BP"/>
</dbReference>
<comment type="caution">
    <text evidence="3">The sequence shown here is derived from an EMBL/GenBank/DDBJ whole genome shotgun (WGS) entry which is preliminary data.</text>
</comment>
<dbReference type="STRING" id="1069536.SINU_00155"/>
<dbReference type="RefSeq" id="WP_010024759.1">
    <property type="nucleotide sequence ID" value="NZ_AFVQ02000004.1"/>
</dbReference>
<evidence type="ECO:0000256" key="1">
    <source>
        <dbReference type="ARBA" id="ARBA00010272"/>
    </source>
</evidence>
<proteinExistence type="inferred from homology"/>
<protein>
    <recommendedName>
        <fullName evidence="2">Thiamine-binding protein domain-containing protein</fullName>
    </recommendedName>
</protein>
<dbReference type="OrthoDB" id="5886358at2"/>
<dbReference type="SUPFAM" id="SSF89957">
    <property type="entry name" value="MTH1187/YkoF-like"/>
    <property type="match status" value="1"/>
</dbReference>
<dbReference type="PANTHER" id="PTHR33777">
    <property type="entry name" value="UPF0045 PROTEIN ECM15"/>
    <property type="match status" value="1"/>
</dbReference>
<evidence type="ECO:0000313" key="4">
    <source>
        <dbReference type="Proteomes" id="UP000035553"/>
    </source>
</evidence>
<gene>
    <name evidence="3" type="ORF">SINU_00155</name>
</gene>
<dbReference type="EMBL" id="AFVQ02000004">
    <property type="protein sequence ID" value="KLI03931.1"/>
    <property type="molecule type" value="Genomic_DNA"/>
</dbReference>
<reference evidence="3 4" key="1">
    <citation type="journal article" date="2011" name="J. Bacteriol.">
        <title>Draft genome sequence of Sporolactobacillus inulinus strain CASD, an efficient D-lactic acid-producing bacterium with high-concentration lactate tolerance capability.</title>
        <authorList>
            <person name="Yu B."/>
            <person name="Su F."/>
            <person name="Wang L."/>
            <person name="Xu K."/>
            <person name="Zhao B."/>
            <person name="Xu P."/>
        </authorList>
    </citation>
    <scope>NUCLEOTIDE SEQUENCE [LARGE SCALE GENOMIC DNA]</scope>
    <source>
        <strain evidence="3 4">CASD</strain>
    </source>
</reference>
<keyword evidence="4" id="KW-1185">Reference proteome</keyword>